<keyword evidence="2" id="KW-0689">Ribosomal protein</keyword>
<dbReference type="Gene3D" id="3.30.1140.32">
    <property type="entry name" value="Ribosomal protein S3, C-terminal domain"/>
    <property type="match status" value="1"/>
</dbReference>
<dbReference type="InterPro" id="IPR036419">
    <property type="entry name" value="Ribosomal_S3_C_sf"/>
</dbReference>
<sequence length="110" mass="12004">MKLASEREVRGAKIEISGRLDESDIAQTKKIVQGKMPLSTIDSNIDTGRAEAITSYGKIGIKYEGHVKGNSEVNFGDYGLQAQEGAYISNRVIEAGRKVISPFVRKTGKM</sequence>
<dbReference type="GO" id="GO:0003735">
    <property type="term" value="F:structural constituent of ribosome"/>
    <property type="evidence" value="ECO:0007669"/>
    <property type="project" value="InterPro"/>
</dbReference>
<evidence type="ECO:0000313" key="5">
    <source>
        <dbReference type="EMBL" id="CAG8647875.1"/>
    </source>
</evidence>
<comment type="caution">
    <text evidence="5">The sequence shown here is derived from an EMBL/GenBank/DDBJ whole genome shotgun (WGS) entry which is preliminary data.</text>
</comment>
<dbReference type="AlphaFoldDB" id="A0A9N9H4C4"/>
<dbReference type="PRINTS" id="PR00060">
    <property type="entry name" value="RIBOSOMALL16"/>
</dbReference>
<dbReference type="GO" id="GO:0006412">
    <property type="term" value="P:translation"/>
    <property type="evidence" value="ECO:0007669"/>
    <property type="project" value="InterPro"/>
</dbReference>
<dbReference type="EMBL" id="CAJVPI010002692">
    <property type="protein sequence ID" value="CAG8647875.1"/>
    <property type="molecule type" value="Genomic_DNA"/>
</dbReference>
<dbReference type="Pfam" id="PF00189">
    <property type="entry name" value="Ribosomal_S3_C"/>
    <property type="match status" value="1"/>
</dbReference>
<keyword evidence="3" id="KW-0687">Ribonucleoprotein</keyword>
<gene>
    <name evidence="5" type="ORF">PBRASI_LOCUS10123</name>
</gene>
<reference evidence="5" key="1">
    <citation type="submission" date="2021-06" db="EMBL/GenBank/DDBJ databases">
        <authorList>
            <person name="Kallberg Y."/>
            <person name="Tangrot J."/>
            <person name="Rosling A."/>
        </authorList>
    </citation>
    <scope>NUCLEOTIDE SEQUENCE</scope>
    <source>
        <strain evidence="5">BR232B</strain>
    </source>
</reference>
<evidence type="ECO:0000259" key="4">
    <source>
        <dbReference type="Pfam" id="PF00189"/>
    </source>
</evidence>
<proteinExistence type="inferred from homology"/>
<dbReference type="Proteomes" id="UP000789739">
    <property type="component" value="Unassembled WGS sequence"/>
</dbReference>
<name>A0A9N9H4C4_9GLOM</name>
<dbReference type="OrthoDB" id="2448309at2759"/>
<evidence type="ECO:0000313" key="6">
    <source>
        <dbReference type="Proteomes" id="UP000789739"/>
    </source>
</evidence>
<dbReference type="InterPro" id="IPR000114">
    <property type="entry name" value="Ribosomal_uL16_bact-type"/>
</dbReference>
<dbReference type="InterPro" id="IPR001351">
    <property type="entry name" value="Ribosomal_uS3_C"/>
</dbReference>
<evidence type="ECO:0000256" key="3">
    <source>
        <dbReference type="ARBA" id="ARBA00023274"/>
    </source>
</evidence>
<dbReference type="GO" id="GO:0005840">
    <property type="term" value="C:ribosome"/>
    <property type="evidence" value="ECO:0007669"/>
    <property type="project" value="UniProtKB-KW"/>
</dbReference>
<dbReference type="SUPFAM" id="SSF54686">
    <property type="entry name" value="Ribosomal protein L16p/L10e"/>
    <property type="match status" value="1"/>
</dbReference>
<evidence type="ECO:0000256" key="1">
    <source>
        <dbReference type="ARBA" id="ARBA00010761"/>
    </source>
</evidence>
<dbReference type="SUPFAM" id="SSF54821">
    <property type="entry name" value="Ribosomal protein S3 C-terminal domain"/>
    <property type="match status" value="1"/>
</dbReference>
<organism evidence="5 6">
    <name type="scientific">Paraglomus brasilianum</name>
    <dbReference type="NCBI Taxonomy" id="144538"/>
    <lineage>
        <taxon>Eukaryota</taxon>
        <taxon>Fungi</taxon>
        <taxon>Fungi incertae sedis</taxon>
        <taxon>Mucoromycota</taxon>
        <taxon>Glomeromycotina</taxon>
        <taxon>Glomeromycetes</taxon>
        <taxon>Paraglomerales</taxon>
        <taxon>Paraglomeraceae</taxon>
        <taxon>Paraglomus</taxon>
    </lineage>
</organism>
<accession>A0A9N9H4C4</accession>
<feature type="domain" description="Small ribosomal subunit protein uS3 C-terminal" evidence="4">
    <location>
        <begin position="4"/>
        <end position="62"/>
    </location>
</feature>
<protein>
    <submittedName>
        <fullName evidence="5">9589_t:CDS:1</fullName>
    </submittedName>
</protein>
<dbReference type="GO" id="GO:1990904">
    <property type="term" value="C:ribonucleoprotein complex"/>
    <property type="evidence" value="ECO:0007669"/>
    <property type="project" value="UniProtKB-KW"/>
</dbReference>
<comment type="similarity">
    <text evidence="1">Belongs to the universal ribosomal protein uS3 family.</text>
</comment>
<keyword evidence="6" id="KW-1185">Reference proteome</keyword>
<dbReference type="GO" id="GO:0019843">
    <property type="term" value="F:rRNA binding"/>
    <property type="evidence" value="ECO:0007669"/>
    <property type="project" value="InterPro"/>
</dbReference>
<dbReference type="Gene3D" id="3.90.1170.10">
    <property type="entry name" value="Ribosomal protein L10e/L16"/>
    <property type="match status" value="1"/>
</dbReference>
<evidence type="ECO:0000256" key="2">
    <source>
        <dbReference type="ARBA" id="ARBA00022980"/>
    </source>
</evidence>
<dbReference type="InterPro" id="IPR036920">
    <property type="entry name" value="Ribosomal_uL16_sf"/>
</dbReference>